<evidence type="ECO:0000313" key="3">
    <source>
        <dbReference type="Proteomes" id="UP000177273"/>
    </source>
</evidence>
<feature type="transmembrane region" description="Helical" evidence="1">
    <location>
        <begin position="28"/>
        <end position="53"/>
    </location>
</feature>
<protein>
    <submittedName>
        <fullName evidence="2">Uncharacterized protein</fullName>
    </submittedName>
</protein>
<dbReference type="EMBL" id="MKIQ01000003">
    <property type="protein sequence ID" value="OFI47751.1"/>
    <property type="molecule type" value="Genomic_DNA"/>
</dbReference>
<evidence type="ECO:0000256" key="1">
    <source>
        <dbReference type="SAM" id="Phobius"/>
    </source>
</evidence>
<keyword evidence="3" id="KW-1185">Reference proteome</keyword>
<accession>A0A9Q5JHQ5</accession>
<proteinExistence type="predicted"/>
<keyword evidence="1" id="KW-0472">Membrane</keyword>
<name>A0A9Q5JHQ5_9LACT</name>
<keyword evidence="1" id="KW-1133">Transmembrane helix</keyword>
<evidence type="ECO:0000313" key="2">
    <source>
        <dbReference type="EMBL" id="OFI47751.1"/>
    </source>
</evidence>
<reference evidence="3" key="1">
    <citation type="submission" date="2016-09" db="EMBL/GenBank/DDBJ databases">
        <title>Draft genome sequence of a novel species of the family Streptococcaceae isolated from flowers.</title>
        <authorList>
            <person name="Chuah L.-O."/>
            <person name="Yap K.-P."/>
            <person name="Thong K.L."/>
            <person name="Liong M.T."/>
            <person name="Ahmad R."/>
            <person name="Rusul G."/>
        </authorList>
    </citation>
    <scope>NUCLEOTIDE SEQUENCE [LARGE SCALE GENOMIC DNA]</scope>
    <source>
        <strain evidence="3">HibF3</strain>
    </source>
</reference>
<dbReference type="AlphaFoldDB" id="A0A9Q5JHQ5"/>
<keyword evidence="1" id="KW-0812">Transmembrane</keyword>
<organism evidence="2 3">
    <name type="scientific">Floricoccus penangensis</name>
    <dbReference type="NCBI Taxonomy" id="1859475"/>
    <lineage>
        <taxon>Bacteria</taxon>
        <taxon>Bacillati</taxon>
        <taxon>Bacillota</taxon>
        <taxon>Bacilli</taxon>
        <taxon>Lactobacillales</taxon>
        <taxon>Streptococcaceae</taxon>
        <taxon>Floricoccus</taxon>
    </lineage>
</organism>
<comment type="caution">
    <text evidence="2">The sequence shown here is derived from an EMBL/GenBank/DDBJ whole genome shotgun (WGS) entry which is preliminary data.</text>
</comment>
<sequence length="67" mass="8052">MKRFPNLEQKYIKNVSAKSLKINKKYAIILKAYLSLFCYTNSIAFEKLVFFYFKKFTDNLLIIENML</sequence>
<dbReference type="Proteomes" id="UP000177273">
    <property type="component" value="Unassembled WGS sequence"/>
</dbReference>
<gene>
    <name evidence="2" type="ORF">BG262_08625</name>
</gene>